<dbReference type="PRINTS" id="PR00114">
    <property type="entry name" value="STPHPHTASE"/>
</dbReference>
<dbReference type="WBParaSite" id="scaffold3873_cov267.g7259">
    <property type="protein sequence ID" value="scaffold3873_cov267.g7259"/>
    <property type="gene ID" value="scaffold3873_cov267.g7259"/>
</dbReference>
<evidence type="ECO:0000256" key="6">
    <source>
        <dbReference type="RuleBase" id="RU004273"/>
    </source>
</evidence>
<proteinExistence type="inferred from homology"/>
<comment type="similarity">
    <text evidence="2 6">Belongs to the PPP phosphatase family.</text>
</comment>
<feature type="domain" description="EF-hand" evidence="7">
    <location>
        <begin position="332"/>
        <end position="367"/>
    </location>
</feature>
<protein>
    <recommendedName>
        <fullName evidence="6">Serine/threonine-protein phosphatase</fullName>
        <ecNumber evidence="6">3.1.3.16</ecNumber>
    </recommendedName>
</protein>
<feature type="domain" description="EF-hand" evidence="7">
    <location>
        <begin position="372"/>
        <end position="407"/>
    </location>
</feature>
<dbReference type="InterPro" id="IPR018247">
    <property type="entry name" value="EF_Hand_1_Ca_BS"/>
</dbReference>
<dbReference type="Pfam" id="PF13499">
    <property type="entry name" value="EF-hand_7"/>
    <property type="match status" value="1"/>
</dbReference>
<accession>A0A915MFF8</accession>
<dbReference type="PANTHER" id="PTHR45668">
    <property type="entry name" value="SERINE/THREONINE-PROTEIN PHOSPHATASE 5-RELATED"/>
    <property type="match status" value="1"/>
</dbReference>
<dbReference type="AlphaFoldDB" id="A0A915MFF8"/>
<evidence type="ECO:0000256" key="1">
    <source>
        <dbReference type="ARBA" id="ARBA00001936"/>
    </source>
</evidence>
<dbReference type="Proteomes" id="UP000887561">
    <property type="component" value="Unplaced"/>
</dbReference>
<dbReference type="GO" id="GO:0005509">
    <property type="term" value="F:calcium ion binding"/>
    <property type="evidence" value="ECO:0007669"/>
    <property type="project" value="InterPro"/>
</dbReference>
<keyword evidence="4" id="KW-0106">Calcium</keyword>
<reference evidence="9" key="1">
    <citation type="submission" date="2022-11" db="UniProtKB">
        <authorList>
            <consortium name="WormBaseParasite"/>
        </authorList>
    </citation>
    <scope>IDENTIFICATION</scope>
</reference>
<dbReference type="Pfam" id="PF00149">
    <property type="entry name" value="Metallophos"/>
    <property type="match status" value="1"/>
</dbReference>
<dbReference type="SMART" id="SM00156">
    <property type="entry name" value="PP2Ac"/>
    <property type="match status" value="1"/>
</dbReference>
<dbReference type="SUPFAM" id="SSF56300">
    <property type="entry name" value="Metallo-dependent phosphatases"/>
    <property type="match status" value="1"/>
</dbReference>
<evidence type="ECO:0000313" key="8">
    <source>
        <dbReference type="Proteomes" id="UP000887561"/>
    </source>
</evidence>
<dbReference type="Gene3D" id="3.60.21.10">
    <property type="match status" value="1"/>
</dbReference>
<dbReference type="InterPro" id="IPR029052">
    <property type="entry name" value="Metallo-depent_PP-like"/>
</dbReference>
<evidence type="ECO:0000313" key="9">
    <source>
        <dbReference type="WBParaSite" id="scaffold3873_cov267.g7259"/>
    </source>
</evidence>
<dbReference type="InterPro" id="IPR002048">
    <property type="entry name" value="EF_hand_dom"/>
</dbReference>
<comment type="cofactor">
    <cofactor evidence="1">
        <name>Mn(2+)</name>
        <dbReference type="ChEBI" id="CHEBI:29035"/>
    </cofactor>
</comment>
<dbReference type="EC" id="3.1.3.16" evidence="6"/>
<dbReference type="InterPro" id="IPR011992">
    <property type="entry name" value="EF-hand-dom_pair"/>
</dbReference>
<sequence length="410" mass="46606">MSGQVTVCGDLHDNPYVFNGDFVDRGAQSVEVFVVLLTLLILHPTAVALNRGNHEDHIMNLRYGFIKELQTKYKDSAAAVIRMLEDIFSWLPLATVVDRDLFITHGGVSDRTDLNFLEKIPRNRYLSILRPPVGGNKLGKSSVDVEEWRQILDVLWSDPKPQNGCWPNAFRGGGSYFGPDITKKFLENNGFLMLVRSHECKYEGYEFTHDNKVLTIFSASNYYETGSNRGAYQYMASKIHKRITVRERLSIVEQAAIKELSEKLVSFNTELQKEFMKIDSTGTGQISLSQWCATVERITNLAVPWRALVSRLARLTEDGKQESTRITETLYRHKNTLETLFRFMDKDNSGLVSMKEFMEACQVLGQYARIDLSEEGIKSIGESIDFNKDGFIDLNELLEAFRLVDIGNIG</sequence>
<dbReference type="GO" id="GO:0004722">
    <property type="term" value="F:protein serine/threonine phosphatase activity"/>
    <property type="evidence" value="ECO:0007669"/>
    <property type="project" value="UniProtKB-EC"/>
</dbReference>
<keyword evidence="6" id="KW-0378">Hydrolase</keyword>
<evidence type="ECO:0000256" key="2">
    <source>
        <dbReference type="ARBA" id="ARBA00008294"/>
    </source>
</evidence>
<dbReference type="PANTHER" id="PTHR45668:SF3">
    <property type="entry name" value="SERINE_THREONINE-PROTEIN PHOSPHATASE RDGC"/>
    <property type="match status" value="1"/>
</dbReference>
<dbReference type="InterPro" id="IPR051134">
    <property type="entry name" value="PPP_phosphatase"/>
</dbReference>
<dbReference type="InterPro" id="IPR006186">
    <property type="entry name" value="Ser/Thr-sp_prot-phosphatase"/>
</dbReference>
<comment type="catalytic activity">
    <reaction evidence="6">
        <text>O-phospho-L-threonyl-[protein] + H2O = L-threonyl-[protein] + phosphate</text>
        <dbReference type="Rhea" id="RHEA:47004"/>
        <dbReference type="Rhea" id="RHEA-COMP:11060"/>
        <dbReference type="Rhea" id="RHEA-COMP:11605"/>
        <dbReference type="ChEBI" id="CHEBI:15377"/>
        <dbReference type="ChEBI" id="CHEBI:30013"/>
        <dbReference type="ChEBI" id="CHEBI:43474"/>
        <dbReference type="ChEBI" id="CHEBI:61977"/>
        <dbReference type="EC" id="3.1.3.16"/>
    </reaction>
</comment>
<dbReference type="CDD" id="cd00051">
    <property type="entry name" value="EFh"/>
    <property type="match status" value="1"/>
</dbReference>
<keyword evidence="8" id="KW-1185">Reference proteome</keyword>
<dbReference type="SUPFAM" id="SSF47473">
    <property type="entry name" value="EF-hand"/>
    <property type="match status" value="1"/>
</dbReference>
<organism evidence="8 9">
    <name type="scientific">Meloidogyne javanica</name>
    <name type="common">Root-knot nematode worm</name>
    <dbReference type="NCBI Taxonomy" id="6303"/>
    <lineage>
        <taxon>Eukaryota</taxon>
        <taxon>Metazoa</taxon>
        <taxon>Ecdysozoa</taxon>
        <taxon>Nematoda</taxon>
        <taxon>Chromadorea</taxon>
        <taxon>Rhabditida</taxon>
        <taxon>Tylenchina</taxon>
        <taxon>Tylenchomorpha</taxon>
        <taxon>Tylenchoidea</taxon>
        <taxon>Meloidogynidae</taxon>
        <taxon>Meloidogyninae</taxon>
        <taxon>Meloidogyne</taxon>
        <taxon>Meloidogyne incognita group</taxon>
    </lineage>
</organism>
<evidence type="ECO:0000256" key="4">
    <source>
        <dbReference type="ARBA" id="ARBA00022837"/>
    </source>
</evidence>
<keyword evidence="3" id="KW-0479">Metal-binding</keyword>
<dbReference type="PROSITE" id="PS00018">
    <property type="entry name" value="EF_HAND_1"/>
    <property type="match status" value="2"/>
</dbReference>
<evidence type="ECO:0000256" key="3">
    <source>
        <dbReference type="ARBA" id="ARBA00022723"/>
    </source>
</evidence>
<dbReference type="PROSITE" id="PS50222">
    <property type="entry name" value="EF_HAND_2"/>
    <property type="match status" value="2"/>
</dbReference>
<name>A0A915MFF8_MELJA</name>
<dbReference type="PROSITE" id="PS00125">
    <property type="entry name" value="SER_THR_PHOSPHATASE"/>
    <property type="match status" value="1"/>
</dbReference>
<dbReference type="SMART" id="SM00054">
    <property type="entry name" value="EFh"/>
    <property type="match status" value="3"/>
</dbReference>
<keyword evidence="5" id="KW-0464">Manganese</keyword>
<dbReference type="InterPro" id="IPR004843">
    <property type="entry name" value="Calcineurin-like_PHP"/>
</dbReference>
<evidence type="ECO:0000256" key="5">
    <source>
        <dbReference type="ARBA" id="ARBA00023211"/>
    </source>
</evidence>
<dbReference type="Gene3D" id="1.10.238.10">
    <property type="entry name" value="EF-hand"/>
    <property type="match status" value="1"/>
</dbReference>
<evidence type="ECO:0000259" key="7">
    <source>
        <dbReference type="PROSITE" id="PS50222"/>
    </source>
</evidence>